<evidence type="ECO:0000256" key="1">
    <source>
        <dbReference type="ARBA" id="ARBA00022723"/>
    </source>
</evidence>
<keyword evidence="1" id="KW-0479">Metal-binding</keyword>
<evidence type="ECO:0000259" key="4">
    <source>
        <dbReference type="PROSITE" id="PS51379"/>
    </source>
</evidence>
<dbReference type="InterPro" id="IPR009051">
    <property type="entry name" value="Helical_ferredxn"/>
</dbReference>
<keyword evidence="2" id="KW-0408">Iron</keyword>
<dbReference type="PROSITE" id="PS51379">
    <property type="entry name" value="4FE4S_FER_2"/>
    <property type="match status" value="2"/>
</dbReference>
<dbReference type="SUPFAM" id="SSF46548">
    <property type="entry name" value="alpha-helical ferredoxin"/>
    <property type="match status" value="1"/>
</dbReference>
<dbReference type="GO" id="GO:0046872">
    <property type="term" value="F:metal ion binding"/>
    <property type="evidence" value="ECO:0007669"/>
    <property type="project" value="UniProtKB-KW"/>
</dbReference>
<dbReference type="Proteomes" id="UP000886110">
    <property type="component" value="Unassembled WGS sequence"/>
</dbReference>
<dbReference type="PROSITE" id="PS00198">
    <property type="entry name" value="4FE4S_FER_1"/>
    <property type="match status" value="2"/>
</dbReference>
<comment type="caution">
    <text evidence="5">The sequence shown here is derived from an EMBL/GenBank/DDBJ whole genome shotgun (WGS) entry which is preliminary data.</text>
</comment>
<proteinExistence type="predicted"/>
<dbReference type="PANTHER" id="PTHR40447">
    <property type="entry name" value="ANAEROBIC SULFITE REDUCTASE SUBUNIT A"/>
    <property type="match status" value="1"/>
</dbReference>
<dbReference type="AlphaFoldDB" id="A0A7C5DAU6"/>
<feature type="domain" description="4Fe-4S ferredoxin-type" evidence="4">
    <location>
        <begin position="69"/>
        <end position="98"/>
    </location>
</feature>
<organism evidence="5">
    <name type="scientific">candidate division WOR-3 bacterium</name>
    <dbReference type="NCBI Taxonomy" id="2052148"/>
    <lineage>
        <taxon>Bacteria</taxon>
        <taxon>Bacteria division WOR-3</taxon>
    </lineage>
</organism>
<name>A0A7C5DAU6_UNCW3</name>
<evidence type="ECO:0000256" key="2">
    <source>
        <dbReference type="ARBA" id="ARBA00023004"/>
    </source>
</evidence>
<feature type="domain" description="4Fe-4S ferredoxin-type" evidence="4">
    <location>
        <begin position="146"/>
        <end position="174"/>
    </location>
</feature>
<dbReference type="PANTHER" id="PTHR40447:SF1">
    <property type="entry name" value="ANAEROBIC SULFITE REDUCTASE SUBUNIT A"/>
    <property type="match status" value="1"/>
</dbReference>
<evidence type="ECO:0000313" key="5">
    <source>
        <dbReference type="EMBL" id="HHE04778.1"/>
    </source>
</evidence>
<evidence type="ECO:0000256" key="3">
    <source>
        <dbReference type="ARBA" id="ARBA00023014"/>
    </source>
</evidence>
<dbReference type="Pfam" id="PF17179">
    <property type="entry name" value="Fer4_22"/>
    <property type="match status" value="1"/>
</dbReference>
<sequence>PTGSDLLVVDTGKKFLGIGKEKILDMFGFEEGNDGGEFEALKKKAEGKIERINLAGIKDKLDSLKETDFFKKISYKCINCGACTFLCPTCYCFDIEDMERIDGGKRVRIWDSCMFTIYTQETSGHNPRKQEERRMRQRIMHKFNYYPFLYDIFGCVGCGRCISYCPVNFDIRNVLKTIGGMDE</sequence>
<protein>
    <recommendedName>
        <fullName evidence="4">4Fe-4S ferredoxin-type domain-containing protein</fullName>
    </recommendedName>
</protein>
<dbReference type="InterPro" id="IPR017900">
    <property type="entry name" value="4Fe4S_Fe_S_CS"/>
</dbReference>
<dbReference type="Gene3D" id="1.10.1060.10">
    <property type="entry name" value="Alpha-helical ferredoxin"/>
    <property type="match status" value="1"/>
</dbReference>
<dbReference type="GO" id="GO:0051536">
    <property type="term" value="F:iron-sulfur cluster binding"/>
    <property type="evidence" value="ECO:0007669"/>
    <property type="project" value="UniProtKB-KW"/>
</dbReference>
<accession>A0A7C5DAU6</accession>
<dbReference type="EMBL" id="DRTB01000132">
    <property type="protein sequence ID" value="HHE04778.1"/>
    <property type="molecule type" value="Genomic_DNA"/>
</dbReference>
<feature type="non-terminal residue" evidence="5">
    <location>
        <position position="1"/>
    </location>
</feature>
<keyword evidence="3" id="KW-0411">Iron-sulfur</keyword>
<dbReference type="InterPro" id="IPR017896">
    <property type="entry name" value="4Fe4S_Fe-S-bd"/>
</dbReference>
<gene>
    <name evidence="5" type="ORF">ENL19_01790</name>
</gene>
<reference evidence="5" key="1">
    <citation type="journal article" date="2020" name="mSystems">
        <title>Genome- and Community-Level Interaction Insights into Carbon Utilization and Element Cycling Functions of Hydrothermarchaeota in Hydrothermal Sediment.</title>
        <authorList>
            <person name="Zhou Z."/>
            <person name="Liu Y."/>
            <person name="Xu W."/>
            <person name="Pan J."/>
            <person name="Luo Z.H."/>
            <person name="Li M."/>
        </authorList>
    </citation>
    <scope>NUCLEOTIDE SEQUENCE [LARGE SCALE GENOMIC DNA]</scope>
    <source>
        <strain evidence="5">HyVt-74</strain>
    </source>
</reference>